<evidence type="ECO:0000256" key="1">
    <source>
        <dbReference type="ARBA" id="ARBA00001974"/>
    </source>
</evidence>
<dbReference type="InterPro" id="IPR009075">
    <property type="entry name" value="AcylCo_DH/oxidase_C"/>
</dbReference>
<comment type="similarity">
    <text evidence="2 6">Belongs to the acyl-CoA dehydrogenase family.</text>
</comment>
<dbReference type="InterPro" id="IPR006091">
    <property type="entry name" value="Acyl-CoA_Oxase/DH_mid-dom"/>
</dbReference>
<dbReference type="Pfam" id="PF02771">
    <property type="entry name" value="Acyl-CoA_dh_N"/>
    <property type="match status" value="1"/>
</dbReference>
<organism evidence="10 11">
    <name type="scientific">Peribacillus psychrosaccharolyticus</name>
    <name type="common">Bacillus psychrosaccharolyticus</name>
    <dbReference type="NCBI Taxonomy" id="1407"/>
    <lineage>
        <taxon>Bacteria</taxon>
        <taxon>Bacillati</taxon>
        <taxon>Bacillota</taxon>
        <taxon>Bacilli</taxon>
        <taxon>Bacillales</taxon>
        <taxon>Bacillaceae</taxon>
        <taxon>Peribacillus</taxon>
    </lineage>
</organism>
<evidence type="ECO:0000313" key="11">
    <source>
        <dbReference type="Proteomes" id="UP000595254"/>
    </source>
</evidence>
<dbReference type="GO" id="GO:0050660">
    <property type="term" value="F:flavin adenine dinucleotide binding"/>
    <property type="evidence" value="ECO:0007669"/>
    <property type="project" value="InterPro"/>
</dbReference>
<dbReference type="Proteomes" id="UP000595254">
    <property type="component" value="Chromosome"/>
</dbReference>
<reference evidence="10 11" key="1">
    <citation type="submission" date="2021-01" db="EMBL/GenBank/DDBJ databases">
        <title>FDA dAtabase for Regulatory Grade micrObial Sequences (FDA-ARGOS): Supporting development and validation of Infectious Disease Dx tests.</title>
        <authorList>
            <person name="Nelson B."/>
            <person name="Plummer A."/>
            <person name="Tallon L."/>
            <person name="Sadzewicz L."/>
            <person name="Zhao X."/>
            <person name="Boylan J."/>
            <person name="Ott S."/>
            <person name="Bowen H."/>
            <person name="Vavikolanu K."/>
            <person name="Mehta A."/>
            <person name="Aluvathingal J."/>
            <person name="Nadendla S."/>
            <person name="Myers T."/>
            <person name="Yan Y."/>
            <person name="Sichtig H."/>
        </authorList>
    </citation>
    <scope>NUCLEOTIDE SEQUENCE [LARGE SCALE GENOMIC DNA]</scope>
    <source>
        <strain evidence="10 11">FDAARGOS_1161</strain>
    </source>
</reference>
<dbReference type="Gene3D" id="1.20.140.10">
    <property type="entry name" value="Butyryl-CoA Dehydrogenase, subunit A, domain 3"/>
    <property type="match status" value="1"/>
</dbReference>
<evidence type="ECO:0000256" key="4">
    <source>
        <dbReference type="ARBA" id="ARBA00022827"/>
    </source>
</evidence>
<evidence type="ECO:0000256" key="3">
    <source>
        <dbReference type="ARBA" id="ARBA00022630"/>
    </source>
</evidence>
<comment type="cofactor">
    <cofactor evidence="1 6">
        <name>FAD</name>
        <dbReference type="ChEBI" id="CHEBI:57692"/>
    </cofactor>
</comment>
<evidence type="ECO:0000259" key="9">
    <source>
        <dbReference type="Pfam" id="PF02771"/>
    </source>
</evidence>
<keyword evidence="4 6" id="KW-0274">FAD</keyword>
<gene>
    <name evidence="10" type="ORF">I6J18_04370</name>
</gene>
<evidence type="ECO:0000256" key="6">
    <source>
        <dbReference type="RuleBase" id="RU362125"/>
    </source>
</evidence>
<dbReference type="InterPro" id="IPR037069">
    <property type="entry name" value="AcylCoA_DH/ox_N_sf"/>
</dbReference>
<dbReference type="SUPFAM" id="SSF56645">
    <property type="entry name" value="Acyl-CoA dehydrogenase NM domain-like"/>
    <property type="match status" value="1"/>
</dbReference>
<dbReference type="PANTHER" id="PTHR43884">
    <property type="entry name" value="ACYL-COA DEHYDROGENASE"/>
    <property type="match status" value="1"/>
</dbReference>
<dbReference type="PANTHER" id="PTHR43884:SF20">
    <property type="entry name" value="ACYL-COA DEHYDROGENASE FADE28"/>
    <property type="match status" value="1"/>
</dbReference>
<dbReference type="AlphaFoldDB" id="A0A974NNT1"/>
<dbReference type="CDD" id="cd00567">
    <property type="entry name" value="ACAD"/>
    <property type="match status" value="1"/>
</dbReference>
<evidence type="ECO:0000259" key="8">
    <source>
        <dbReference type="Pfam" id="PF02770"/>
    </source>
</evidence>
<evidence type="ECO:0000259" key="7">
    <source>
        <dbReference type="Pfam" id="PF00441"/>
    </source>
</evidence>
<dbReference type="Pfam" id="PF00441">
    <property type="entry name" value="Acyl-CoA_dh_1"/>
    <property type="match status" value="1"/>
</dbReference>
<dbReference type="Gene3D" id="2.40.110.10">
    <property type="entry name" value="Butyryl-CoA Dehydrogenase, subunit A, domain 2"/>
    <property type="match status" value="1"/>
</dbReference>
<dbReference type="KEGG" id="ppsr:I6J18_04370"/>
<accession>A0A974NNT1</accession>
<feature type="domain" description="Acyl-CoA oxidase/dehydrogenase middle" evidence="8">
    <location>
        <begin position="123"/>
        <end position="200"/>
    </location>
</feature>
<feature type="domain" description="Acyl-CoA dehydrogenase/oxidase C-terminal" evidence="7">
    <location>
        <begin position="228"/>
        <end position="376"/>
    </location>
</feature>
<keyword evidence="11" id="KW-1185">Reference proteome</keyword>
<dbReference type="Gene3D" id="1.10.540.10">
    <property type="entry name" value="Acyl-CoA dehydrogenase/oxidase, N-terminal domain"/>
    <property type="match status" value="1"/>
</dbReference>
<feature type="domain" description="Acyl-CoA dehydrogenase/oxidase N-terminal" evidence="9">
    <location>
        <begin position="7"/>
        <end position="117"/>
    </location>
</feature>
<dbReference type="InterPro" id="IPR009100">
    <property type="entry name" value="AcylCoA_DH/oxidase_NM_dom_sf"/>
</dbReference>
<evidence type="ECO:0000256" key="5">
    <source>
        <dbReference type="ARBA" id="ARBA00023002"/>
    </source>
</evidence>
<dbReference type="InterPro" id="IPR036250">
    <property type="entry name" value="AcylCo_DH-like_C"/>
</dbReference>
<name>A0A974NNT1_PERPY</name>
<evidence type="ECO:0000256" key="2">
    <source>
        <dbReference type="ARBA" id="ARBA00009347"/>
    </source>
</evidence>
<sequence length="388" mass="43142">MDFSLNQEQEMFRGYVRKYLDSVGQTKTAREYIKGDRESLQSLQTGLAELGCCSINISENYGGMGLGALDLVPVLEETGRALLPGLYLETNALAVPLLEKFGTEEQKEKYLPNISNGTSFFSIAWLEPGGSYHPAGITFTAEIEKDQLNLNGVKTLVPDAELADHFIVLVRTSNGKDKDGISLLIIDRSEANLTMRAQKNMDETRQLAQLTCTNTEISMTQILGPLHQGWDALQEGLLSFNAALCAVIVGAMEKVVEMATEYAKIREQFGQPIGRFQAIKHRIVDMKMDLETARSLAYYANWALDSDAEDCIQAISCARLFATEAFARISDHNIQIHGGIGFTEEMDCHLYVKRARFYENYLGTTEQYYNQAAAALGWLDNKASKVLV</sequence>
<keyword evidence="3 6" id="KW-0285">Flavoprotein</keyword>
<dbReference type="RefSeq" id="WP_040375545.1">
    <property type="nucleotide sequence ID" value="NZ_CP068053.1"/>
</dbReference>
<evidence type="ECO:0000313" key="10">
    <source>
        <dbReference type="EMBL" id="QQT01143.1"/>
    </source>
</evidence>
<proteinExistence type="inferred from homology"/>
<protein>
    <submittedName>
        <fullName evidence="10">Acyl-CoA/acyl-ACP dehydrogenase</fullName>
    </submittedName>
</protein>
<dbReference type="EMBL" id="CP068053">
    <property type="protein sequence ID" value="QQT01143.1"/>
    <property type="molecule type" value="Genomic_DNA"/>
</dbReference>
<dbReference type="GO" id="GO:0003995">
    <property type="term" value="F:acyl-CoA dehydrogenase activity"/>
    <property type="evidence" value="ECO:0007669"/>
    <property type="project" value="TreeGrafter"/>
</dbReference>
<dbReference type="SUPFAM" id="SSF47203">
    <property type="entry name" value="Acyl-CoA dehydrogenase C-terminal domain-like"/>
    <property type="match status" value="1"/>
</dbReference>
<dbReference type="InterPro" id="IPR046373">
    <property type="entry name" value="Acyl-CoA_Oxase/DH_mid-dom_sf"/>
</dbReference>
<keyword evidence="5 6" id="KW-0560">Oxidoreductase</keyword>
<dbReference type="Pfam" id="PF02770">
    <property type="entry name" value="Acyl-CoA_dh_M"/>
    <property type="match status" value="1"/>
</dbReference>
<dbReference type="InterPro" id="IPR013786">
    <property type="entry name" value="AcylCoA_DH/ox_N"/>
</dbReference>